<proteinExistence type="predicted"/>
<dbReference type="EMBL" id="VSRR010002477">
    <property type="protein sequence ID" value="MPC31639.1"/>
    <property type="molecule type" value="Genomic_DNA"/>
</dbReference>
<name>A0A5B7EE67_PORTR</name>
<reference evidence="1 2" key="1">
    <citation type="submission" date="2019-05" db="EMBL/GenBank/DDBJ databases">
        <title>Another draft genome of Portunus trituberculatus and its Hox gene families provides insights of decapod evolution.</title>
        <authorList>
            <person name="Jeong J.-H."/>
            <person name="Song I."/>
            <person name="Kim S."/>
            <person name="Choi T."/>
            <person name="Kim D."/>
            <person name="Ryu S."/>
            <person name="Kim W."/>
        </authorList>
    </citation>
    <scope>NUCLEOTIDE SEQUENCE [LARGE SCALE GENOMIC DNA]</scope>
    <source>
        <tissue evidence="1">Muscle</tissue>
    </source>
</reference>
<comment type="caution">
    <text evidence="1">The sequence shown here is derived from an EMBL/GenBank/DDBJ whole genome shotgun (WGS) entry which is preliminary data.</text>
</comment>
<organism evidence="1 2">
    <name type="scientific">Portunus trituberculatus</name>
    <name type="common">Swimming crab</name>
    <name type="synonym">Neptunus trituberculatus</name>
    <dbReference type="NCBI Taxonomy" id="210409"/>
    <lineage>
        <taxon>Eukaryota</taxon>
        <taxon>Metazoa</taxon>
        <taxon>Ecdysozoa</taxon>
        <taxon>Arthropoda</taxon>
        <taxon>Crustacea</taxon>
        <taxon>Multicrustacea</taxon>
        <taxon>Malacostraca</taxon>
        <taxon>Eumalacostraca</taxon>
        <taxon>Eucarida</taxon>
        <taxon>Decapoda</taxon>
        <taxon>Pleocyemata</taxon>
        <taxon>Brachyura</taxon>
        <taxon>Eubrachyura</taxon>
        <taxon>Portunoidea</taxon>
        <taxon>Portunidae</taxon>
        <taxon>Portuninae</taxon>
        <taxon>Portunus</taxon>
    </lineage>
</organism>
<evidence type="ECO:0000313" key="2">
    <source>
        <dbReference type="Proteomes" id="UP000324222"/>
    </source>
</evidence>
<sequence>MVLSYTNLKIKMCPSTEGVKIVNTVAINFLPSKDSA</sequence>
<gene>
    <name evidence="1" type="ORF">E2C01_024934</name>
</gene>
<dbReference type="Proteomes" id="UP000324222">
    <property type="component" value="Unassembled WGS sequence"/>
</dbReference>
<keyword evidence="2" id="KW-1185">Reference proteome</keyword>
<protein>
    <submittedName>
        <fullName evidence="1">Uncharacterized protein</fullName>
    </submittedName>
</protein>
<dbReference type="AlphaFoldDB" id="A0A5B7EE67"/>
<evidence type="ECO:0000313" key="1">
    <source>
        <dbReference type="EMBL" id="MPC31639.1"/>
    </source>
</evidence>
<accession>A0A5B7EE67</accession>